<dbReference type="RefSeq" id="WP_108021298.1">
    <property type="nucleotide sequence ID" value="NZ_QBKR01000001.1"/>
</dbReference>
<dbReference type="Gene3D" id="3.30.1240.10">
    <property type="match status" value="1"/>
</dbReference>
<evidence type="ECO:0008006" key="3">
    <source>
        <dbReference type="Google" id="ProtNLM"/>
    </source>
</evidence>
<accession>A0A2T6C945</accession>
<dbReference type="GO" id="GO:0016791">
    <property type="term" value="F:phosphatase activity"/>
    <property type="evidence" value="ECO:0007669"/>
    <property type="project" value="TreeGrafter"/>
</dbReference>
<dbReference type="GO" id="GO:0005829">
    <property type="term" value="C:cytosol"/>
    <property type="evidence" value="ECO:0007669"/>
    <property type="project" value="TreeGrafter"/>
</dbReference>
<proteinExistence type="predicted"/>
<keyword evidence="2" id="KW-1185">Reference proteome</keyword>
<gene>
    <name evidence="1" type="ORF">C8P63_10119</name>
</gene>
<evidence type="ECO:0000313" key="2">
    <source>
        <dbReference type="Proteomes" id="UP000244240"/>
    </source>
</evidence>
<dbReference type="PANTHER" id="PTHR10000:SF8">
    <property type="entry name" value="HAD SUPERFAMILY HYDROLASE-LIKE, TYPE 3"/>
    <property type="match status" value="1"/>
</dbReference>
<dbReference type="SUPFAM" id="SSF56784">
    <property type="entry name" value="HAD-like"/>
    <property type="match status" value="1"/>
</dbReference>
<dbReference type="AlphaFoldDB" id="A0A2T6C945"/>
<organism evidence="1 2">
    <name type="scientific">Melghirimyces profundicolus</name>
    <dbReference type="NCBI Taxonomy" id="1242148"/>
    <lineage>
        <taxon>Bacteria</taxon>
        <taxon>Bacillati</taxon>
        <taxon>Bacillota</taxon>
        <taxon>Bacilli</taxon>
        <taxon>Bacillales</taxon>
        <taxon>Thermoactinomycetaceae</taxon>
        <taxon>Melghirimyces</taxon>
    </lineage>
</organism>
<dbReference type="EMBL" id="QBKR01000001">
    <property type="protein sequence ID" value="PTX64803.1"/>
    <property type="molecule type" value="Genomic_DNA"/>
</dbReference>
<dbReference type="PANTHER" id="PTHR10000">
    <property type="entry name" value="PHOSPHOSERINE PHOSPHATASE"/>
    <property type="match status" value="1"/>
</dbReference>
<reference evidence="1 2" key="1">
    <citation type="submission" date="2018-04" db="EMBL/GenBank/DDBJ databases">
        <title>Genomic Encyclopedia of Archaeal and Bacterial Type Strains, Phase II (KMG-II): from individual species to whole genera.</title>
        <authorList>
            <person name="Goeker M."/>
        </authorList>
    </citation>
    <scope>NUCLEOTIDE SEQUENCE [LARGE SCALE GENOMIC DNA]</scope>
    <source>
        <strain evidence="1 2">DSM 45787</strain>
    </source>
</reference>
<comment type="caution">
    <text evidence="1">The sequence shown here is derived from an EMBL/GenBank/DDBJ whole genome shotgun (WGS) entry which is preliminary data.</text>
</comment>
<name>A0A2T6C945_9BACL</name>
<dbReference type="Pfam" id="PF08282">
    <property type="entry name" value="Hydrolase_3"/>
    <property type="match status" value="1"/>
</dbReference>
<dbReference type="NCBIfam" id="TIGR00099">
    <property type="entry name" value="Cof-subfamily"/>
    <property type="match status" value="1"/>
</dbReference>
<dbReference type="OrthoDB" id="9806027at2"/>
<evidence type="ECO:0000313" key="1">
    <source>
        <dbReference type="EMBL" id="PTX64803.1"/>
    </source>
</evidence>
<dbReference type="InterPro" id="IPR023214">
    <property type="entry name" value="HAD_sf"/>
</dbReference>
<dbReference type="InterPro" id="IPR006379">
    <property type="entry name" value="HAD-SF_hydro_IIB"/>
</dbReference>
<dbReference type="SFLD" id="SFLDS00003">
    <property type="entry name" value="Haloacid_Dehalogenase"/>
    <property type="match status" value="1"/>
</dbReference>
<protein>
    <recommendedName>
        <fullName evidence="3">Cof subfamily protein (Haloacid dehalogenase superfamily)/HAD superfamily hydrolase (TIGR01484 family)</fullName>
    </recommendedName>
</protein>
<dbReference type="Gene3D" id="3.40.50.1000">
    <property type="entry name" value="HAD superfamily/HAD-like"/>
    <property type="match status" value="1"/>
</dbReference>
<dbReference type="GO" id="GO:0000287">
    <property type="term" value="F:magnesium ion binding"/>
    <property type="evidence" value="ECO:0007669"/>
    <property type="project" value="TreeGrafter"/>
</dbReference>
<dbReference type="SFLD" id="SFLDG01140">
    <property type="entry name" value="C2.B:_Phosphomannomutase_and_P"/>
    <property type="match status" value="1"/>
</dbReference>
<dbReference type="NCBIfam" id="TIGR01484">
    <property type="entry name" value="HAD-SF-IIB"/>
    <property type="match status" value="1"/>
</dbReference>
<sequence>MIRLIVCDLDGTLLDEEKRVSKEDREALEKAVDRGVEICLASGRMQAELDQVAREMGIPAHGVSQNGSFVRTKEGESLHHTVFPLELALEIFDRTRGVDLFSIVCFEHHLWSPEDHAYAGVVRERLFAPVEVVENLRDQLNGGLLPCKFSYFGDLEACKKLKEELDRRFPGEIDTFISDRDCLDVMPVGVSKGNGLKALIRHLGIGSDEVMCMGDAFNDVSMFRCFPRHSYAMDHAPEGVRREAAHTVPSVAAALDRAFGD</sequence>
<dbReference type="Proteomes" id="UP000244240">
    <property type="component" value="Unassembled WGS sequence"/>
</dbReference>
<dbReference type="InterPro" id="IPR036412">
    <property type="entry name" value="HAD-like_sf"/>
</dbReference>
<dbReference type="InterPro" id="IPR000150">
    <property type="entry name" value="Cof"/>
</dbReference>